<dbReference type="EMBL" id="SOJT01000062">
    <property type="protein sequence ID" value="TET29839.1"/>
    <property type="molecule type" value="Genomic_DNA"/>
</dbReference>
<gene>
    <name evidence="9" type="ORF">E3J68_01370</name>
</gene>
<feature type="transmembrane region" description="Helical" evidence="7">
    <location>
        <begin position="166"/>
        <end position="193"/>
    </location>
</feature>
<evidence type="ECO:0000259" key="8">
    <source>
        <dbReference type="Pfam" id="PF06808"/>
    </source>
</evidence>
<keyword evidence="5 7" id="KW-1133">Transmembrane helix</keyword>
<evidence type="ECO:0000313" key="9">
    <source>
        <dbReference type="EMBL" id="TET29839.1"/>
    </source>
</evidence>
<feature type="transmembrane region" description="Helical" evidence="7">
    <location>
        <begin position="133"/>
        <end position="160"/>
    </location>
</feature>
<dbReference type="NCBIfam" id="TIGR00786">
    <property type="entry name" value="dctM"/>
    <property type="match status" value="1"/>
</dbReference>
<dbReference type="InterPro" id="IPR004681">
    <property type="entry name" value="TRAP_DctM"/>
</dbReference>
<dbReference type="GO" id="GO:0022857">
    <property type="term" value="F:transmembrane transporter activity"/>
    <property type="evidence" value="ECO:0007669"/>
    <property type="project" value="TreeGrafter"/>
</dbReference>
<protein>
    <submittedName>
        <fullName evidence="9">TRAP transporter large permease</fullName>
    </submittedName>
</protein>
<evidence type="ECO:0000256" key="4">
    <source>
        <dbReference type="ARBA" id="ARBA00022692"/>
    </source>
</evidence>
<accession>A0A523TIV9</accession>
<keyword evidence="6 7" id="KW-0472">Membrane</keyword>
<evidence type="ECO:0000313" key="10">
    <source>
        <dbReference type="Proteomes" id="UP000316517"/>
    </source>
</evidence>
<dbReference type="PIRSF" id="PIRSF006066">
    <property type="entry name" value="HI0050"/>
    <property type="match status" value="1"/>
</dbReference>
<comment type="caution">
    <text evidence="9">The sequence shown here is derived from an EMBL/GenBank/DDBJ whole genome shotgun (WGS) entry which is preliminary data.</text>
</comment>
<feature type="transmembrane region" description="Helical" evidence="7">
    <location>
        <begin position="359"/>
        <end position="385"/>
    </location>
</feature>
<evidence type="ECO:0000256" key="5">
    <source>
        <dbReference type="ARBA" id="ARBA00022989"/>
    </source>
</evidence>
<feature type="transmembrane region" description="Helical" evidence="7">
    <location>
        <begin position="241"/>
        <end position="257"/>
    </location>
</feature>
<feature type="transmembrane region" description="Helical" evidence="7">
    <location>
        <begin position="278"/>
        <end position="298"/>
    </location>
</feature>
<dbReference type="InterPro" id="IPR010656">
    <property type="entry name" value="DctM"/>
</dbReference>
<dbReference type="AlphaFoldDB" id="A0A523TIV9"/>
<dbReference type="PANTHER" id="PTHR33362">
    <property type="entry name" value="SIALIC ACID TRAP TRANSPORTER PERMEASE PROTEIN SIAT-RELATED"/>
    <property type="match status" value="1"/>
</dbReference>
<feature type="transmembrane region" description="Helical" evidence="7">
    <location>
        <begin position="304"/>
        <end position="327"/>
    </location>
</feature>
<feature type="transmembrane region" description="Helical" evidence="7">
    <location>
        <begin position="334"/>
        <end position="353"/>
    </location>
</feature>
<evidence type="ECO:0000256" key="1">
    <source>
        <dbReference type="ARBA" id="ARBA00004429"/>
    </source>
</evidence>
<evidence type="ECO:0000256" key="3">
    <source>
        <dbReference type="ARBA" id="ARBA00022519"/>
    </source>
</evidence>
<name>A0A523TIV9_UNCAE</name>
<proteinExistence type="predicted"/>
<feature type="transmembrane region" description="Helical" evidence="7">
    <location>
        <begin position="44"/>
        <end position="67"/>
    </location>
</feature>
<comment type="subcellular location">
    <subcellularLocation>
        <location evidence="1">Cell inner membrane</location>
        <topology evidence="1">Multi-pass membrane protein</topology>
    </subcellularLocation>
</comment>
<dbReference type="PANTHER" id="PTHR33362:SF2">
    <property type="entry name" value="TRAP TRANSPORTER LARGE PERMEASE PROTEIN"/>
    <property type="match status" value="1"/>
</dbReference>
<feature type="transmembrane region" description="Helical" evidence="7">
    <location>
        <begin position="397"/>
        <end position="421"/>
    </location>
</feature>
<feature type="transmembrane region" description="Helical" evidence="7">
    <location>
        <begin position="214"/>
        <end position="235"/>
    </location>
</feature>
<sequence length="428" mass="45380">MILLAIVFATTVLLGVPVAFCLGLTGVVFILVTGKASLMTIPTLMFGGIDSFCLMAIPLFIMAGFLIQHSGVLSKLVELANALVGHLRGGLAHVNIVASMFFAGVSGVALADTAAIGSMLIPPMIKEGYDRKFTAVVTASSSVVGPIIPPSVAMIIYAYVAGGRVSVAGLFLSGVVPGIILGLGMIALAYIFSIRRGYPISGEKFSFLNVLRKAKSGILGLMVPIIILGGILSGMFTPTEAGAVAVAYALFTGIFITRKLTLKKIGYCFLEASKTSAVVFMMLATAKIIGWLLITYQVPAKLTAILMSTTANPQIFLIIILLSLLLIGFVLEAVATMIMLIPVFAPAALAYGIEPHHFGLLFVMTVQVALITPPVALGLFIACRLAKTTIEEVFIDIWPFLFLIFGIIILIALFPGLVMWLPRLFGYT</sequence>
<feature type="transmembrane region" description="Helical" evidence="7">
    <location>
        <begin position="6"/>
        <end position="32"/>
    </location>
</feature>
<feature type="domain" description="TRAP C4-dicarboxylate transport system permease DctM subunit" evidence="8">
    <location>
        <begin position="6"/>
        <end position="417"/>
    </location>
</feature>
<keyword evidence="4 7" id="KW-0812">Transmembrane</keyword>
<evidence type="ECO:0000256" key="2">
    <source>
        <dbReference type="ARBA" id="ARBA00022475"/>
    </source>
</evidence>
<evidence type="ECO:0000256" key="6">
    <source>
        <dbReference type="ARBA" id="ARBA00023136"/>
    </source>
</evidence>
<dbReference type="Proteomes" id="UP000316517">
    <property type="component" value="Unassembled WGS sequence"/>
</dbReference>
<keyword evidence="3" id="KW-0997">Cell inner membrane</keyword>
<keyword evidence="2" id="KW-1003">Cell membrane</keyword>
<dbReference type="Pfam" id="PF06808">
    <property type="entry name" value="DctM"/>
    <property type="match status" value="1"/>
</dbReference>
<feature type="transmembrane region" description="Helical" evidence="7">
    <location>
        <begin position="96"/>
        <end position="121"/>
    </location>
</feature>
<evidence type="ECO:0000256" key="7">
    <source>
        <dbReference type="SAM" id="Phobius"/>
    </source>
</evidence>
<dbReference type="GO" id="GO:0005886">
    <property type="term" value="C:plasma membrane"/>
    <property type="evidence" value="ECO:0007669"/>
    <property type="project" value="UniProtKB-SubCell"/>
</dbReference>
<reference evidence="9 10" key="1">
    <citation type="submission" date="2019-03" db="EMBL/GenBank/DDBJ databases">
        <title>Metabolic potential of uncultured bacteria and archaea associated with petroleum seepage in deep-sea sediments.</title>
        <authorList>
            <person name="Dong X."/>
            <person name="Hubert C."/>
        </authorList>
    </citation>
    <scope>NUCLEOTIDE SEQUENCE [LARGE SCALE GENOMIC DNA]</scope>
    <source>
        <strain evidence="9">E44_bin3</strain>
    </source>
</reference>
<organism evidence="9 10">
    <name type="scientific">Aerophobetes bacterium</name>
    <dbReference type="NCBI Taxonomy" id="2030807"/>
    <lineage>
        <taxon>Bacteria</taxon>
        <taxon>Candidatus Aerophobota</taxon>
    </lineage>
</organism>